<dbReference type="PANTHER" id="PTHR43740">
    <property type="entry name" value="LEUCYL-TRNA SYNTHETASE"/>
    <property type="match status" value="1"/>
</dbReference>
<keyword evidence="7 9" id="KW-0030">Aminoacyl-tRNA synthetase</keyword>
<gene>
    <name evidence="9" type="ORF">HKBW3S42_02070</name>
</gene>
<dbReference type="GO" id="GO:0006429">
    <property type="term" value="P:leucyl-tRNA aminoacylation"/>
    <property type="evidence" value="ECO:0007669"/>
    <property type="project" value="InterPro"/>
</dbReference>
<keyword evidence="5" id="KW-0067">ATP-binding</keyword>
<dbReference type="PANTHER" id="PTHR43740:SF2">
    <property type="entry name" value="LEUCINE--TRNA LIGASE, MITOCHONDRIAL"/>
    <property type="match status" value="1"/>
</dbReference>
<evidence type="ECO:0000256" key="6">
    <source>
        <dbReference type="ARBA" id="ARBA00022917"/>
    </source>
</evidence>
<evidence type="ECO:0000256" key="1">
    <source>
        <dbReference type="ARBA" id="ARBA00005594"/>
    </source>
</evidence>
<evidence type="ECO:0000256" key="3">
    <source>
        <dbReference type="ARBA" id="ARBA00022598"/>
    </source>
</evidence>
<proteinExistence type="inferred from homology"/>
<evidence type="ECO:0000256" key="2">
    <source>
        <dbReference type="ARBA" id="ARBA00013164"/>
    </source>
</evidence>
<dbReference type="EMBL" id="BLSA01000684">
    <property type="protein sequence ID" value="GFP33731.1"/>
    <property type="molecule type" value="Genomic_DNA"/>
</dbReference>
<feature type="non-terminal residue" evidence="9">
    <location>
        <position position="1"/>
    </location>
</feature>
<evidence type="ECO:0000259" key="8">
    <source>
        <dbReference type="Pfam" id="PF09334"/>
    </source>
</evidence>
<feature type="domain" description="Methionyl/Leucyl tRNA synthetase" evidence="8">
    <location>
        <begin position="2"/>
        <end position="73"/>
    </location>
</feature>
<keyword evidence="4" id="KW-0547">Nucleotide-binding</keyword>
<organism evidence="9 10">
    <name type="scientific">Candidatus Hakubella thermalkaliphila</name>
    <dbReference type="NCBI Taxonomy" id="2754717"/>
    <lineage>
        <taxon>Bacteria</taxon>
        <taxon>Bacillati</taxon>
        <taxon>Actinomycetota</taxon>
        <taxon>Actinomycetota incertae sedis</taxon>
        <taxon>Candidatus Hakubellales</taxon>
        <taxon>Candidatus Hakubellaceae</taxon>
        <taxon>Candidatus Hakubella</taxon>
    </lineage>
</organism>
<dbReference type="SUPFAM" id="SSF52374">
    <property type="entry name" value="Nucleotidylyl transferase"/>
    <property type="match status" value="1"/>
</dbReference>
<dbReference type="Proteomes" id="UP000568877">
    <property type="component" value="Unassembled WGS sequence"/>
</dbReference>
<name>A0A6V8PSJ1_9ACTN</name>
<evidence type="ECO:0000256" key="4">
    <source>
        <dbReference type="ARBA" id="ARBA00022741"/>
    </source>
</evidence>
<evidence type="ECO:0000313" key="9">
    <source>
        <dbReference type="EMBL" id="GFP33731.1"/>
    </source>
</evidence>
<dbReference type="GO" id="GO:0004823">
    <property type="term" value="F:leucine-tRNA ligase activity"/>
    <property type="evidence" value="ECO:0007669"/>
    <property type="project" value="UniProtKB-EC"/>
</dbReference>
<evidence type="ECO:0000256" key="7">
    <source>
        <dbReference type="ARBA" id="ARBA00023146"/>
    </source>
</evidence>
<dbReference type="Gene3D" id="3.40.50.620">
    <property type="entry name" value="HUPs"/>
    <property type="match status" value="1"/>
</dbReference>
<accession>A0A6V8PSJ1</accession>
<comment type="caution">
    <text evidence="9">The sequence shown here is derived from an EMBL/GenBank/DDBJ whole genome shotgun (WGS) entry which is preliminary data.</text>
</comment>
<protein>
    <recommendedName>
        <fullName evidence="2">leucine--tRNA ligase</fullName>
        <ecNumber evidence="2">6.1.1.4</ecNumber>
    </recommendedName>
</protein>
<reference evidence="9 10" key="1">
    <citation type="journal article" date="2020" name="Front. Microbiol.">
        <title>Single-cell genomics of novel Actinobacteria with the Wood-Ljungdahl pathway discovered in a serpentinizing system.</title>
        <authorList>
            <person name="Merino N."/>
            <person name="Kawai M."/>
            <person name="Boyd E.S."/>
            <person name="Colman D.R."/>
            <person name="McGlynn S.E."/>
            <person name="Nealson K.H."/>
            <person name="Kurokawa K."/>
            <person name="Hongoh Y."/>
        </authorList>
    </citation>
    <scope>NUCLEOTIDE SEQUENCE [LARGE SCALE GENOMIC DNA]</scope>
    <source>
        <strain evidence="9 10">S42</strain>
    </source>
</reference>
<dbReference type="AlphaFoldDB" id="A0A6V8PSJ1"/>
<evidence type="ECO:0000313" key="10">
    <source>
        <dbReference type="Proteomes" id="UP000568877"/>
    </source>
</evidence>
<keyword evidence="6" id="KW-0648">Protein biosynthesis</keyword>
<evidence type="ECO:0000256" key="5">
    <source>
        <dbReference type="ARBA" id="ARBA00022840"/>
    </source>
</evidence>
<keyword evidence="3" id="KW-0436">Ligase</keyword>
<dbReference type="GO" id="GO:0005524">
    <property type="term" value="F:ATP binding"/>
    <property type="evidence" value="ECO:0007669"/>
    <property type="project" value="UniProtKB-KW"/>
</dbReference>
<sequence length="96" mass="10974">ERIHMGHGRHYVSGDVIARYKRMKGFNVIHPMGWDAFGMPAENAAIKEGLHPAQWTYENITYMKKQLNTSATSVQLFAGRIFLPKLYSSNIISVFM</sequence>
<dbReference type="InterPro" id="IPR002302">
    <property type="entry name" value="Leu-tRNA-ligase"/>
</dbReference>
<dbReference type="Pfam" id="PF09334">
    <property type="entry name" value="tRNA-synt_1g"/>
    <property type="match status" value="1"/>
</dbReference>
<dbReference type="InterPro" id="IPR014729">
    <property type="entry name" value="Rossmann-like_a/b/a_fold"/>
</dbReference>
<dbReference type="EC" id="6.1.1.4" evidence="2"/>
<dbReference type="GO" id="GO:0005829">
    <property type="term" value="C:cytosol"/>
    <property type="evidence" value="ECO:0007669"/>
    <property type="project" value="TreeGrafter"/>
</dbReference>
<comment type="similarity">
    <text evidence="1">Belongs to the class-I aminoacyl-tRNA synthetase family.</text>
</comment>
<dbReference type="InterPro" id="IPR015413">
    <property type="entry name" value="Methionyl/Leucyl_tRNA_Synth"/>
</dbReference>